<feature type="domain" description="HTH cro/C1-type" evidence="2">
    <location>
        <begin position="12"/>
        <end position="47"/>
    </location>
</feature>
<evidence type="ECO:0000313" key="3">
    <source>
        <dbReference type="EMBL" id="MDF2261428.1"/>
    </source>
</evidence>
<dbReference type="RefSeq" id="WP_275823078.1">
    <property type="nucleotide sequence ID" value="NZ_BAAANM010000007.1"/>
</dbReference>
<dbReference type="CDD" id="cd00093">
    <property type="entry name" value="HTH_XRE"/>
    <property type="match status" value="1"/>
</dbReference>
<evidence type="ECO:0000256" key="1">
    <source>
        <dbReference type="SAM" id="MobiDB-lite"/>
    </source>
</evidence>
<keyword evidence="4" id="KW-1185">Reference proteome</keyword>
<dbReference type="InterPro" id="IPR010982">
    <property type="entry name" value="Lambda_DNA-bd_dom_sf"/>
</dbReference>
<feature type="region of interest" description="Disordered" evidence="1">
    <location>
        <begin position="34"/>
        <end position="85"/>
    </location>
</feature>
<feature type="compositionally biased region" description="Basic residues" evidence="1">
    <location>
        <begin position="71"/>
        <end position="85"/>
    </location>
</feature>
<proteinExistence type="predicted"/>
<accession>A0ABT5ZC66</accession>
<reference evidence="3 4" key="1">
    <citation type="submission" date="2023-03" db="EMBL/GenBank/DDBJ databases">
        <title>Draft genome sequence of type strain Streptomyces ferralitis JCM 14344.</title>
        <authorList>
            <person name="Klaysubun C."/>
            <person name="Duangmal K."/>
        </authorList>
    </citation>
    <scope>NUCLEOTIDE SEQUENCE [LARGE SCALE GENOMIC DNA]</scope>
    <source>
        <strain evidence="3 4">JCM 14344</strain>
    </source>
</reference>
<gene>
    <name evidence="3" type="ORF">P2L57_38645</name>
</gene>
<protein>
    <submittedName>
        <fullName evidence="3">Helix-turn-helix transcriptional regulator</fullName>
    </submittedName>
</protein>
<dbReference type="Pfam" id="PF01381">
    <property type="entry name" value="HTH_3"/>
    <property type="match status" value="1"/>
</dbReference>
<dbReference type="Gene3D" id="1.10.260.40">
    <property type="entry name" value="lambda repressor-like DNA-binding domains"/>
    <property type="match status" value="1"/>
</dbReference>
<evidence type="ECO:0000313" key="4">
    <source>
        <dbReference type="Proteomes" id="UP001220022"/>
    </source>
</evidence>
<sequence>MLQRRRVIGTRVRDARLHRNLTQERLAERVGLDRKTVNRLELGHIPPAGPPHPHPRRAGRPAGEPRPGLSPRRHHNTAHVPPRRN</sequence>
<dbReference type="Proteomes" id="UP001220022">
    <property type="component" value="Unassembled WGS sequence"/>
</dbReference>
<name>A0ABT5ZC66_9ACTN</name>
<comment type="caution">
    <text evidence="3">The sequence shown here is derived from an EMBL/GenBank/DDBJ whole genome shotgun (WGS) entry which is preliminary data.</text>
</comment>
<organism evidence="3 4">
    <name type="scientific">Streptantibioticus ferralitis</name>
    <dbReference type="NCBI Taxonomy" id="236510"/>
    <lineage>
        <taxon>Bacteria</taxon>
        <taxon>Bacillati</taxon>
        <taxon>Actinomycetota</taxon>
        <taxon>Actinomycetes</taxon>
        <taxon>Kitasatosporales</taxon>
        <taxon>Streptomycetaceae</taxon>
        <taxon>Streptantibioticus</taxon>
    </lineage>
</organism>
<dbReference type="PROSITE" id="PS50943">
    <property type="entry name" value="HTH_CROC1"/>
    <property type="match status" value="1"/>
</dbReference>
<evidence type="ECO:0000259" key="2">
    <source>
        <dbReference type="PROSITE" id="PS50943"/>
    </source>
</evidence>
<dbReference type="EMBL" id="JARHTQ010000058">
    <property type="protein sequence ID" value="MDF2261428.1"/>
    <property type="molecule type" value="Genomic_DNA"/>
</dbReference>
<dbReference type="InterPro" id="IPR001387">
    <property type="entry name" value="Cro/C1-type_HTH"/>
</dbReference>
<dbReference type="SUPFAM" id="SSF47413">
    <property type="entry name" value="lambda repressor-like DNA-binding domains"/>
    <property type="match status" value="1"/>
</dbReference>